<dbReference type="Proteomes" id="UP001156702">
    <property type="component" value="Unassembled WGS sequence"/>
</dbReference>
<dbReference type="RefSeq" id="WP_244765887.1">
    <property type="nucleotide sequence ID" value="NZ_BSOP01000005.1"/>
</dbReference>
<evidence type="ECO:0000313" key="1">
    <source>
        <dbReference type="EMBL" id="GLR49718.1"/>
    </source>
</evidence>
<proteinExistence type="predicted"/>
<accession>A0ABQ5ZAP6</accession>
<dbReference type="EMBL" id="BSOP01000005">
    <property type="protein sequence ID" value="GLR49718.1"/>
    <property type="molecule type" value="Genomic_DNA"/>
</dbReference>
<gene>
    <name evidence="1" type="ORF">GCM10007923_09230</name>
</gene>
<organism evidence="1 2">
    <name type="scientific">Shinella yambaruensis</name>
    <dbReference type="NCBI Taxonomy" id="415996"/>
    <lineage>
        <taxon>Bacteria</taxon>
        <taxon>Pseudomonadati</taxon>
        <taxon>Pseudomonadota</taxon>
        <taxon>Alphaproteobacteria</taxon>
        <taxon>Hyphomicrobiales</taxon>
        <taxon>Rhizobiaceae</taxon>
        <taxon>Shinella</taxon>
    </lineage>
</organism>
<keyword evidence="2" id="KW-1185">Reference proteome</keyword>
<sequence>MFEEDQHDMTITEIIEFAKTELFEIYKGAVVCGGDGGRPYEVQHDYGNANVSYWETNEEARTEVARLWQAGHASWIEDFIVKRADEVIADHANEREERISVIKAEMREKRAA</sequence>
<comment type="caution">
    <text evidence="1">The sequence shown here is derived from an EMBL/GenBank/DDBJ whole genome shotgun (WGS) entry which is preliminary data.</text>
</comment>
<name>A0ABQ5ZAP6_9HYPH</name>
<reference evidence="2" key="1">
    <citation type="journal article" date="2019" name="Int. J. Syst. Evol. Microbiol.">
        <title>The Global Catalogue of Microorganisms (GCM) 10K type strain sequencing project: providing services to taxonomists for standard genome sequencing and annotation.</title>
        <authorList>
            <consortium name="The Broad Institute Genomics Platform"/>
            <consortium name="The Broad Institute Genome Sequencing Center for Infectious Disease"/>
            <person name="Wu L."/>
            <person name="Ma J."/>
        </authorList>
    </citation>
    <scope>NUCLEOTIDE SEQUENCE [LARGE SCALE GENOMIC DNA]</scope>
    <source>
        <strain evidence="2">NBRC 102122</strain>
    </source>
</reference>
<protein>
    <submittedName>
        <fullName evidence="1">Uncharacterized protein</fullName>
    </submittedName>
</protein>
<evidence type="ECO:0000313" key="2">
    <source>
        <dbReference type="Proteomes" id="UP001156702"/>
    </source>
</evidence>